<dbReference type="GO" id="GO:0046872">
    <property type="term" value="F:metal ion binding"/>
    <property type="evidence" value="ECO:0007669"/>
    <property type="project" value="UniProtKB-KW"/>
</dbReference>
<evidence type="ECO:0000256" key="2">
    <source>
        <dbReference type="ARBA" id="ARBA00019403"/>
    </source>
</evidence>
<keyword evidence="5" id="KW-0227">DNA damage</keyword>
<gene>
    <name evidence="12" type="ORF">DX912_00725</name>
</gene>
<comment type="caution">
    <text evidence="12">The sequence shown here is derived from an EMBL/GenBank/DDBJ whole genome shotgun (WGS) entry which is preliminary data.</text>
</comment>
<dbReference type="CDD" id="cd10030">
    <property type="entry name" value="UDG-F4_TTUDGA_SPO1dp_like"/>
    <property type="match status" value="1"/>
</dbReference>
<dbReference type="NCBIfam" id="TIGR03914">
    <property type="entry name" value="UDG_fam_dom"/>
    <property type="match status" value="1"/>
</dbReference>
<dbReference type="GO" id="GO:0097506">
    <property type="term" value="F:deaminated base DNA N-glycosylase activity"/>
    <property type="evidence" value="ECO:0007669"/>
    <property type="project" value="UniProtKB-ARBA"/>
</dbReference>
<evidence type="ECO:0000313" key="12">
    <source>
        <dbReference type="EMBL" id="RDY69331.1"/>
    </source>
</evidence>
<feature type="compositionally biased region" description="Basic and acidic residues" evidence="10">
    <location>
        <begin position="1"/>
        <end position="13"/>
    </location>
</feature>
<dbReference type="SMART" id="SM00986">
    <property type="entry name" value="UDG"/>
    <property type="match status" value="1"/>
</dbReference>
<dbReference type="PANTHER" id="PTHR33693">
    <property type="entry name" value="TYPE-5 URACIL-DNA GLYCOSYLASE"/>
    <property type="match status" value="1"/>
</dbReference>
<dbReference type="NCBIfam" id="TIGR00758">
    <property type="entry name" value="UDG_fam4"/>
    <property type="match status" value="1"/>
</dbReference>
<evidence type="ECO:0000256" key="1">
    <source>
        <dbReference type="ARBA" id="ARBA00006521"/>
    </source>
</evidence>
<keyword evidence="7" id="KW-0408">Iron</keyword>
<keyword evidence="13" id="KW-1185">Reference proteome</keyword>
<evidence type="ECO:0000313" key="13">
    <source>
        <dbReference type="Proteomes" id="UP000256829"/>
    </source>
</evidence>
<protein>
    <recommendedName>
        <fullName evidence="2">Type-4 uracil-DNA glycosylase</fullName>
    </recommendedName>
</protein>
<dbReference type="Proteomes" id="UP000256829">
    <property type="component" value="Unassembled WGS sequence"/>
</dbReference>
<organism evidence="12 13">
    <name type="scientific">Lysobacter soli</name>
    <dbReference type="NCBI Taxonomy" id="453783"/>
    <lineage>
        <taxon>Bacteria</taxon>
        <taxon>Pseudomonadati</taxon>
        <taxon>Pseudomonadota</taxon>
        <taxon>Gammaproteobacteria</taxon>
        <taxon>Lysobacterales</taxon>
        <taxon>Lysobacteraceae</taxon>
        <taxon>Lysobacter</taxon>
    </lineage>
</organism>
<reference evidence="12 13" key="1">
    <citation type="submission" date="2018-08" db="EMBL/GenBank/DDBJ databases">
        <title>Lysobacter soli KCTC 22011, whole genome shotgun sequence.</title>
        <authorList>
            <person name="Zhang X."/>
            <person name="Feng G."/>
            <person name="Zhu H."/>
        </authorList>
    </citation>
    <scope>NUCLEOTIDE SEQUENCE [LARGE SCALE GENOMIC DNA]</scope>
    <source>
        <strain evidence="12 13">KCTC 22011</strain>
    </source>
</reference>
<evidence type="ECO:0000256" key="6">
    <source>
        <dbReference type="ARBA" id="ARBA00022801"/>
    </source>
</evidence>
<feature type="region of interest" description="Disordered" evidence="10">
    <location>
        <begin position="1"/>
        <end position="59"/>
    </location>
</feature>
<dbReference type="Gene3D" id="3.40.470.10">
    <property type="entry name" value="Uracil-DNA glycosylase-like domain"/>
    <property type="match status" value="1"/>
</dbReference>
<comment type="similarity">
    <text evidence="1">Belongs to the uracil-DNA glycosylase (UDG) superfamily. Type 4 (UDGa) family.</text>
</comment>
<name>A0A3D8VJL4_9GAMM</name>
<dbReference type="InterPro" id="IPR005273">
    <property type="entry name" value="Ura-DNA_glyco_family4"/>
</dbReference>
<dbReference type="PANTHER" id="PTHR33693:SF9">
    <property type="entry name" value="TYPE-4 URACIL-DNA GLYCOSYLASE"/>
    <property type="match status" value="1"/>
</dbReference>
<dbReference type="InterPro" id="IPR036895">
    <property type="entry name" value="Uracil-DNA_glycosylase-like_sf"/>
</dbReference>
<dbReference type="InterPro" id="IPR051536">
    <property type="entry name" value="UDG_Type-4/5"/>
</dbReference>
<keyword evidence="4" id="KW-0479">Metal-binding</keyword>
<evidence type="ECO:0000256" key="3">
    <source>
        <dbReference type="ARBA" id="ARBA00022485"/>
    </source>
</evidence>
<evidence type="ECO:0000256" key="9">
    <source>
        <dbReference type="ARBA" id="ARBA00023204"/>
    </source>
</evidence>
<evidence type="ECO:0000256" key="10">
    <source>
        <dbReference type="SAM" id="MobiDB-lite"/>
    </source>
</evidence>
<feature type="compositionally biased region" description="Basic residues" evidence="10">
    <location>
        <begin position="19"/>
        <end position="47"/>
    </location>
</feature>
<dbReference type="SUPFAM" id="SSF52141">
    <property type="entry name" value="Uracil-DNA glycosylase-like"/>
    <property type="match status" value="1"/>
</dbReference>
<dbReference type="SMART" id="SM00987">
    <property type="entry name" value="UreE_C"/>
    <property type="match status" value="1"/>
</dbReference>
<keyword evidence="6" id="KW-0378">Hydrolase</keyword>
<evidence type="ECO:0000256" key="5">
    <source>
        <dbReference type="ARBA" id="ARBA00022763"/>
    </source>
</evidence>
<keyword evidence="9" id="KW-0234">DNA repair</keyword>
<evidence type="ECO:0000256" key="8">
    <source>
        <dbReference type="ARBA" id="ARBA00023014"/>
    </source>
</evidence>
<dbReference type="InterPro" id="IPR005122">
    <property type="entry name" value="Uracil-DNA_glycosylase-like"/>
</dbReference>
<dbReference type="EMBL" id="QTJR01000001">
    <property type="protein sequence ID" value="RDY69331.1"/>
    <property type="molecule type" value="Genomic_DNA"/>
</dbReference>
<evidence type="ECO:0000259" key="11">
    <source>
        <dbReference type="SMART" id="SM00986"/>
    </source>
</evidence>
<keyword evidence="3" id="KW-0004">4Fe-4S</keyword>
<accession>A0A3D8VJL4</accession>
<dbReference type="AlphaFoldDB" id="A0A3D8VJL4"/>
<evidence type="ECO:0000256" key="4">
    <source>
        <dbReference type="ARBA" id="ARBA00022723"/>
    </source>
</evidence>
<feature type="domain" description="Uracil-DNA glycosylase-like" evidence="11">
    <location>
        <begin position="86"/>
        <end position="246"/>
    </location>
</feature>
<evidence type="ECO:0000256" key="7">
    <source>
        <dbReference type="ARBA" id="ARBA00023004"/>
    </source>
</evidence>
<proteinExistence type="inferred from homology"/>
<dbReference type="Pfam" id="PF03167">
    <property type="entry name" value="UDG"/>
    <property type="match status" value="1"/>
</dbReference>
<keyword evidence="8" id="KW-0411">Iron-sulfur</keyword>
<sequence length="255" mass="28256">MSSGRLDRPDSKMRPYLPRTRRTLATRKSPSKRLPSKAPAKRVRKRAAVRDGEAPEPVDDGLAAMREAAMGCKRCPLWKPATQTVFGEGPDDARVLVIGEQPGDAEDLSGHPFVGPAGKLFDRALAELGLDRARFYVTNAVKHFKYEVRGKVRLHRSPNGSERAACRIWLERELAAVKPDVIVCLGAIAARSVLGSKFRLMAERGRWQALADGTRVLATVHPSFVLRQRGDEERHAAYAQFVADLSLLKRARGRT</sequence>
<dbReference type="GO" id="GO:0006281">
    <property type="term" value="P:DNA repair"/>
    <property type="evidence" value="ECO:0007669"/>
    <property type="project" value="UniProtKB-KW"/>
</dbReference>
<dbReference type="GO" id="GO:0051539">
    <property type="term" value="F:4 iron, 4 sulfur cluster binding"/>
    <property type="evidence" value="ECO:0007669"/>
    <property type="project" value="UniProtKB-KW"/>
</dbReference>